<evidence type="ECO:0000313" key="1">
    <source>
        <dbReference type="EMBL" id="AAV43197.1"/>
    </source>
</evidence>
<dbReference type="Gene3D" id="3.30.2310.40">
    <property type="match status" value="1"/>
</dbReference>
<protein>
    <submittedName>
        <fullName evidence="1">Putative bacteriophage related protein</fullName>
    </submittedName>
</protein>
<dbReference type="AlphaFoldDB" id="Q5FJC7"/>
<dbReference type="OrthoDB" id="2325009at2"/>
<dbReference type="PATRIC" id="fig|272621.13.peg.1298"/>
<dbReference type="SMR" id="Q5FJC7"/>
<sequence>MEPIFALKWLKLLVSENKFLLVKRKASHASPVTKEMVKLIVNDLSMKDFVKSEKDRDFPNEYVWIYETTFRIKYYIKFKFINKGQEILFISFHEALY</sequence>
<reference evidence="1 2" key="1">
    <citation type="journal article" date="2005" name="Proc. Natl. Acad. Sci. U.S.A.">
        <title>Complete genome sequence of the probiotic lactic acid bacterium Lactobacillus acidophilus NCFM.</title>
        <authorList>
            <person name="Altermann E."/>
            <person name="Russell W.M."/>
            <person name="Azcarate-Peril M.A."/>
            <person name="Barrangou R."/>
            <person name="Buck B.L."/>
            <person name="McAuliffe O."/>
            <person name="Souther N."/>
            <person name="Dobson A."/>
            <person name="Duong T."/>
            <person name="Callanan M."/>
            <person name="Lick S."/>
            <person name="Hamrick A."/>
            <person name="Cano R."/>
            <person name="Klaenhammer T.R."/>
        </authorList>
    </citation>
    <scope>NUCLEOTIDE SEQUENCE [LARGE SCALE GENOMIC DNA]</scope>
    <source>
        <strain evidence="2">ATCC 700396 / NCK56 / N2 / NCFM</strain>
    </source>
</reference>
<dbReference type="GO" id="GO:0044010">
    <property type="term" value="P:single-species biofilm formation"/>
    <property type="evidence" value="ECO:0007669"/>
    <property type="project" value="InterPro"/>
</dbReference>
<dbReference type="Pfam" id="PF15723">
    <property type="entry name" value="MqsR_toxin"/>
    <property type="match status" value="1"/>
</dbReference>
<dbReference type="eggNOG" id="ENOG5033JR5">
    <property type="taxonomic scope" value="Bacteria"/>
</dbReference>
<gene>
    <name evidence="1" type="ordered locus">LBA1372</name>
</gene>
<organism evidence="2">
    <name type="scientific">Lactobacillus acidophilus (strain ATCC 700396 / NCK56 / N2 / NCFM)</name>
    <dbReference type="NCBI Taxonomy" id="272621"/>
    <lineage>
        <taxon>Bacteria</taxon>
        <taxon>Bacillati</taxon>
        <taxon>Bacillota</taxon>
        <taxon>Bacilli</taxon>
        <taxon>Lactobacillales</taxon>
        <taxon>Lactobacillaceae</taxon>
        <taxon>Lactobacillus</taxon>
    </lineage>
</organism>
<dbReference type="BioCyc" id="LACI272621:G1G49-1346-MONOMER"/>
<dbReference type="EMBL" id="CP000033">
    <property type="protein sequence ID" value="AAV43197.1"/>
    <property type="molecule type" value="Genomic_DNA"/>
</dbReference>
<dbReference type="STRING" id="272621.LBA1372"/>
<dbReference type="GO" id="GO:0017148">
    <property type="term" value="P:negative regulation of translation"/>
    <property type="evidence" value="ECO:0007669"/>
    <property type="project" value="InterPro"/>
</dbReference>
<keyword evidence="2" id="KW-1185">Reference proteome</keyword>
<dbReference type="GO" id="GO:0009372">
    <property type="term" value="P:quorum sensing"/>
    <property type="evidence" value="ECO:0007669"/>
    <property type="project" value="InterPro"/>
</dbReference>
<dbReference type="GeneID" id="93289552"/>
<accession>Q5FJC7</accession>
<dbReference type="KEGG" id="lac:LBA1372"/>
<name>Q5FJC7_LACAC</name>
<proteinExistence type="predicted"/>
<dbReference type="HOGENOM" id="CLU_181458_0_0_9"/>
<dbReference type="InterPro" id="IPR031451">
    <property type="entry name" value="MqsR_toxin"/>
</dbReference>
<evidence type="ECO:0000313" key="2">
    <source>
        <dbReference type="Proteomes" id="UP000006381"/>
    </source>
</evidence>
<dbReference type="InterPro" id="IPR038493">
    <property type="entry name" value="MqsR_sf"/>
</dbReference>
<dbReference type="Proteomes" id="UP000006381">
    <property type="component" value="Chromosome"/>
</dbReference>
<dbReference type="RefSeq" id="WP_011254439.1">
    <property type="nucleotide sequence ID" value="NC_006814.3"/>
</dbReference>